<proteinExistence type="predicted"/>
<feature type="non-terminal residue" evidence="2">
    <location>
        <position position="168"/>
    </location>
</feature>
<dbReference type="EMBL" id="UOEN01000509">
    <property type="protein sequence ID" value="VAW19894.1"/>
    <property type="molecule type" value="Genomic_DNA"/>
</dbReference>
<keyword evidence="1" id="KW-0472">Membrane</keyword>
<dbReference type="AlphaFoldDB" id="A0A3B0UHX3"/>
<keyword evidence="1" id="KW-1133">Transmembrane helix</keyword>
<feature type="transmembrane region" description="Helical" evidence="1">
    <location>
        <begin position="71"/>
        <end position="90"/>
    </location>
</feature>
<evidence type="ECO:0000313" key="2">
    <source>
        <dbReference type="EMBL" id="VAW19894.1"/>
    </source>
</evidence>
<feature type="transmembrane region" description="Helical" evidence="1">
    <location>
        <begin position="134"/>
        <end position="158"/>
    </location>
</feature>
<organism evidence="2">
    <name type="scientific">hydrothermal vent metagenome</name>
    <dbReference type="NCBI Taxonomy" id="652676"/>
    <lineage>
        <taxon>unclassified sequences</taxon>
        <taxon>metagenomes</taxon>
        <taxon>ecological metagenomes</taxon>
    </lineage>
</organism>
<feature type="transmembrane region" description="Helical" evidence="1">
    <location>
        <begin position="47"/>
        <end position="64"/>
    </location>
</feature>
<sequence>MIKRESANSMTLRSLAFYFMIGIFLFYPIAMWAGLLFPGFQISGKNGFVITMTFSLLFATLLNLKNWVRLMGGWGNIITLYIIIIAIQMIRVVVYDLPGSSIFVERSLIFFPMFFFAFIPYYSDEAKKKIIIKAFMISLSLQLLWGIIHSIYFPYLVIESVNGGKAAF</sequence>
<feature type="transmembrane region" description="Helical" evidence="1">
    <location>
        <begin position="12"/>
        <end position="35"/>
    </location>
</feature>
<reference evidence="2" key="1">
    <citation type="submission" date="2018-06" db="EMBL/GenBank/DDBJ databases">
        <authorList>
            <person name="Zhirakovskaya E."/>
        </authorList>
    </citation>
    <scope>NUCLEOTIDE SEQUENCE</scope>
</reference>
<gene>
    <name evidence="2" type="ORF">MNBD_BACTEROID05-289</name>
</gene>
<protein>
    <submittedName>
        <fullName evidence="2">Uncharacterized protein</fullName>
    </submittedName>
</protein>
<accession>A0A3B0UHX3</accession>
<evidence type="ECO:0000256" key="1">
    <source>
        <dbReference type="SAM" id="Phobius"/>
    </source>
</evidence>
<feature type="transmembrane region" description="Helical" evidence="1">
    <location>
        <begin position="102"/>
        <end position="122"/>
    </location>
</feature>
<keyword evidence="1" id="KW-0812">Transmembrane</keyword>
<name>A0A3B0UHX3_9ZZZZ</name>